<reference evidence="2 3" key="1">
    <citation type="submission" date="2015-10" db="EMBL/GenBank/DDBJ databases">
        <title>Draft genome sequence of Novosphingobium fuchskuhlense DSM 25065 isolated from a surface water sample of the southwest basin of Lake Grosse Fuchskuhle.</title>
        <authorList>
            <person name="Ruckert C."/>
            <person name="Winkler A."/>
            <person name="Glaeser J."/>
            <person name="Grossart H.-P."/>
            <person name="Kalinowski J."/>
            <person name="Glaeser S."/>
        </authorList>
    </citation>
    <scope>NUCLEOTIDE SEQUENCE [LARGE SCALE GENOMIC DNA]</scope>
    <source>
        <strain evidence="2 3">FNE08-7</strain>
    </source>
</reference>
<organism evidence="2 3">
    <name type="scientific">Novosphingobium fuchskuhlense</name>
    <dbReference type="NCBI Taxonomy" id="1117702"/>
    <lineage>
        <taxon>Bacteria</taxon>
        <taxon>Pseudomonadati</taxon>
        <taxon>Pseudomonadota</taxon>
        <taxon>Alphaproteobacteria</taxon>
        <taxon>Sphingomonadales</taxon>
        <taxon>Sphingomonadaceae</taxon>
        <taxon>Novosphingobium</taxon>
    </lineage>
</organism>
<feature type="transmembrane region" description="Helical" evidence="1">
    <location>
        <begin position="174"/>
        <end position="192"/>
    </location>
</feature>
<dbReference type="AlphaFoldDB" id="A0A124JUC0"/>
<evidence type="ECO:0008006" key="4">
    <source>
        <dbReference type="Google" id="ProtNLM"/>
    </source>
</evidence>
<evidence type="ECO:0000313" key="2">
    <source>
        <dbReference type="EMBL" id="KUR71074.1"/>
    </source>
</evidence>
<keyword evidence="3" id="KW-1185">Reference proteome</keyword>
<feature type="transmembrane region" description="Helical" evidence="1">
    <location>
        <begin position="39"/>
        <end position="56"/>
    </location>
</feature>
<dbReference type="PANTHER" id="PTHR18640:SF5">
    <property type="entry name" value="SODIUM_BILE ACID COTRANSPORTER 7"/>
    <property type="match status" value="1"/>
</dbReference>
<keyword evidence="1" id="KW-0472">Membrane</keyword>
<dbReference type="Gene3D" id="1.20.1530.20">
    <property type="match status" value="1"/>
</dbReference>
<gene>
    <name evidence="2" type="ORF">AQZ52_10330</name>
</gene>
<feature type="transmembrane region" description="Helical" evidence="1">
    <location>
        <begin position="101"/>
        <end position="122"/>
    </location>
</feature>
<sequence>MAIRAKLPTIDPFLMWLVGCVVAASVLPARGTVLAGFDWAANAAIVLLFFLHGAKLSREAVLAGVGHWRLHLMTLAFTYLLFPVLGLVAQALTGRLIDPTLAMGLLFLALLPSTVQSSIAFTAMAGGNVAAAVCSASLSNLIGVVLTPLLVTVFIHANGGAGGAMDGLGSAQKIATQLLLPFVAGHLLRPLIGKWIDSHKKLLQPVDRSSVLLVVYSAFSAAVVNGVWLRVGPFDLAVLLAASAAMLAVVIAVNGVVARAAGLAREDAIVLLFCGSKKSLVSGVPMAGALFAPAQVGIVILPLMIFHQLQLFVCAWLAGRWRREGEALAAASAPLPPQDEAAMLARAGEIGLPVPEECRPGVNANLALLTRHARIALGEEGA</sequence>
<feature type="transmembrane region" description="Helical" evidence="1">
    <location>
        <begin position="12"/>
        <end position="33"/>
    </location>
</feature>
<keyword evidence="1" id="KW-1133">Transmembrane helix</keyword>
<feature type="transmembrane region" description="Helical" evidence="1">
    <location>
        <begin position="129"/>
        <end position="154"/>
    </location>
</feature>
<protein>
    <recommendedName>
        <fullName evidence="4">Bile acid:sodium symporter</fullName>
    </recommendedName>
</protein>
<dbReference type="InterPro" id="IPR016833">
    <property type="entry name" value="Put_Na-Bile_cotransptr"/>
</dbReference>
<dbReference type="Proteomes" id="UP000058012">
    <property type="component" value="Unassembled WGS sequence"/>
</dbReference>
<proteinExistence type="predicted"/>
<evidence type="ECO:0000256" key="1">
    <source>
        <dbReference type="SAM" id="Phobius"/>
    </source>
</evidence>
<dbReference type="InterPro" id="IPR038770">
    <property type="entry name" value="Na+/solute_symporter_sf"/>
</dbReference>
<feature type="transmembrane region" description="Helical" evidence="1">
    <location>
        <begin position="68"/>
        <end position="89"/>
    </location>
</feature>
<dbReference type="GO" id="GO:0005886">
    <property type="term" value="C:plasma membrane"/>
    <property type="evidence" value="ECO:0007669"/>
    <property type="project" value="TreeGrafter"/>
</dbReference>
<dbReference type="Pfam" id="PF13593">
    <property type="entry name" value="SBF_like"/>
    <property type="match status" value="1"/>
</dbReference>
<dbReference type="EMBL" id="LLZS01000007">
    <property type="protein sequence ID" value="KUR71074.1"/>
    <property type="molecule type" value="Genomic_DNA"/>
</dbReference>
<name>A0A124JUC0_9SPHN</name>
<dbReference type="RefSeq" id="WP_067910088.1">
    <property type="nucleotide sequence ID" value="NZ_KQ954245.1"/>
</dbReference>
<feature type="transmembrane region" description="Helical" evidence="1">
    <location>
        <begin position="213"/>
        <end position="231"/>
    </location>
</feature>
<dbReference type="OrthoDB" id="9792271at2"/>
<feature type="transmembrane region" description="Helical" evidence="1">
    <location>
        <begin position="269"/>
        <end position="292"/>
    </location>
</feature>
<comment type="caution">
    <text evidence="2">The sequence shown here is derived from an EMBL/GenBank/DDBJ whole genome shotgun (WGS) entry which is preliminary data.</text>
</comment>
<dbReference type="STRING" id="1117702.AQZ52_10330"/>
<keyword evidence="1" id="KW-0812">Transmembrane</keyword>
<feature type="transmembrane region" description="Helical" evidence="1">
    <location>
        <begin position="237"/>
        <end position="257"/>
    </location>
</feature>
<evidence type="ECO:0000313" key="3">
    <source>
        <dbReference type="Proteomes" id="UP000058012"/>
    </source>
</evidence>
<dbReference type="PANTHER" id="PTHR18640">
    <property type="entry name" value="SOLUTE CARRIER FAMILY 10 MEMBER 7"/>
    <property type="match status" value="1"/>
</dbReference>
<dbReference type="PIRSF" id="PIRSF026166">
    <property type="entry name" value="UCP026166"/>
    <property type="match status" value="1"/>
</dbReference>
<accession>A0A124JUC0</accession>